<dbReference type="EMBL" id="KV417709">
    <property type="protein sequence ID" value="KZP09026.1"/>
    <property type="molecule type" value="Genomic_DNA"/>
</dbReference>
<evidence type="ECO:0000313" key="2">
    <source>
        <dbReference type="EMBL" id="KZP09026.1"/>
    </source>
</evidence>
<gene>
    <name evidence="2" type="ORF">FIBSPDRAFT_873986</name>
</gene>
<name>A0A165XYL2_9AGAM</name>
<proteinExistence type="predicted"/>
<evidence type="ECO:0000313" key="3">
    <source>
        <dbReference type="Proteomes" id="UP000076532"/>
    </source>
</evidence>
<feature type="region of interest" description="Disordered" evidence="1">
    <location>
        <begin position="20"/>
        <end position="39"/>
    </location>
</feature>
<feature type="compositionally biased region" description="Basic residues" evidence="1">
    <location>
        <begin position="28"/>
        <end position="39"/>
    </location>
</feature>
<sequence length="55" mass="6487">SVRGVLCPRRKRAQGLLRRVGEQDVRRRGQVRPSRRGRTKSFIGRIMLRKPVNEF</sequence>
<dbReference type="AlphaFoldDB" id="A0A165XYL2"/>
<feature type="non-terminal residue" evidence="2">
    <location>
        <position position="1"/>
    </location>
</feature>
<reference evidence="2 3" key="1">
    <citation type="journal article" date="2016" name="Mol. Biol. Evol.">
        <title>Comparative Genomics of Early-Diverging Mushroom-Forming Fungi Provides Insights into the Origins of Lignocellulose Decay Capabilities.</title>
        <authorList>
            <person name="Nagy L.G."/>
            <person name="Riley R."/>
            <person name="Tritt A."/>
            <person name="Adam C."/>
            <person name="Daum C."/>
            <person name="Floudas D."/>
            <person name="Sun H."/>
            <person name="Yadav J.S."/>
            <person name="Pangilinan J."/>
            <person name="Larsson K.H."/>
            <person name="Matsuura K."/>
            <person name="Barry K."/>
            <person name="Labutti K."/>
            <person name="Kuo R."/>
            <person name="Ohm R.A."/>
            <person name="Bhattacharya S.S."/>
            <person name="Shirouzu T."/>
            <person name="Yoshinaga Y."/>
            <person name="Martin F.M."/>
            <person name="Grigoriev I.V."/>
            <person name="Hibbett D.S."/>
        </authorList>
    </citation>
    <scope>NUCLEOTIDE SEQUENCE [LARGE SCALE GENOMIC DNA]</scope>
    <source>
        <strain evidence="2 3">CBS 109695</strain>
    </source>
</reference>
<protein>
    <submittedName>
        <fullName evidence="2">Uncharacterized protein</fullName>
    </submittedName>
</protein>
<organism evidence="2 3">
    <name type="scientific">Athelia psychrophila</name>
    <dbReference type="NCBI Taxonomy" id="1759441"/>
    <lineage>
        <taxon>Eukaryota</taxon>
        <taxon>Fungi</taxon>
        <taxon>Dikarya</taxon>
        <taxon>Basidiomycota</taxon>
        <taxon>Agaricomycotina</taxon>
        <taxon>Agaricomycetes</taxon>
        <taxon>Agaricomycetidae</taxon>
        <taxon>Atheliales</taxon>
        <taxon>Atheliaceae</taxon>
        <taxon>Athelia</taxon>
    </lineage>
</organism>
<dbReference type="Proteomes" id="UP000076532">
    <property type="component" value="Unassembled WGS sequence"/>
</dbReference>
<accession>A0A165XYL2</accession>
<evidence type="ECO:0000256" key="1">
    <source>
        <dbReference type="SAM" id="MobiDB-lite"/>
    </source>
</evidence>
<keyword evidence="3" id="KW-1185">Reference proteome</keyword>